<evidence type="ECO:0000313" key="6">
    <source>
        <dbReference type="EnsemblPlants" id="Kaladp0067s0045.1.v1.1"/>
    </source>
</evidence>
<protein>
    <submittedName>
        <fullName evidence="6">Uncharacterized protein</fullName>
    </submittedName>
</protein>
<feature type="domain" description="O-methyltransferase C-terminal" evidence="4">
    <location>
        <begin position="130"/>
        <end position="272"/>
    </location>
</feature>
<dbReference type="GO" id="GO:0008757">
    <property type="term" value="F:S-adenosylmethionine-dependent methyltransferase activity"/>
    <property type="evidence" value="ECO:0007669"/>
    <property type="project" value="UniProtKB-ARBA"/>
</dbReference>
<sequence length="272" mass="29816">MSSSNLARGSAEFLQAQSHIYKHIFSFISSISLKCAVELGIPDIINSHSQPMTLPKLVSALQLPRSKTGHVHRLMRLLVHNGFFARESVDEATDQGYVLTHSARFLLKGSGSDLSPFVLSMLHPDLVLPWHVLGDSIKDDRATPFEAAHGTAFWEFQQKNKHFRELFNEAMASDSRLVSLVVKDCRAAFEGLDSIVDVGGGTGTTMKIISQEFPHLKCTVLDLPQVVAGLPSSPSFEFVAGDMFASIPSADAFLIKLVLHSLGDEECVKILK</sequence>
<dbReference type="Pfam" id="PF00891">
    <property type="entry name" value="Methyltransf_2"/>
    <property type="match status" value="1"/>
</dbReference>
<keyword evidence="2" id="KW-0808">Transferase</keyword>
<dbReference type="Gene3D" id="3.40.50.150">
    <property type="entry name" value="Vaccinia Virus protein VP39"/>
    <property type="match status" value="1"/>
</dbReference>
<keyword evidence="1" id="KW-0489">Methyltransferase</keyword>
<evidence type="ECO:0000256" key="2">
    <source>
        <dbReference type="ARBA" id="ARBA00022679"/>
    </source>
</evidence>
<dbReference type="InterPro" id="IPR036390">
    <property type="entry name" value="WH_DNA-bd_sf"/>
</dbReference>
<dbReference type="PROSITE" id="PS51683">
    <property type="entry name" value="SAM_OMT_II"/>
    <property type="match status" value="1"/>
</dbReference>
<accession>A0A7N0UG77</accession>
<dbReference type="Gramene" id="Kaladp0067s0045.1.v1.1">
    <property type="protein sequence ID" value="Kaladp0067s0045.1.v1.1"/>
    <property type="gene ID" value="Kaladp0067s0045.v1.1"/>
</dbReference>
<feature type="domain" description="O-methyltransferase dimerisation" evidence="5">
    <location>
        <begin position="22"/>
        <end position="108"/>
    </location>
</feature>
<evidence type="ECO:0000256" key="1">
    <source>
        <dbReference type="ARBA" id="ARBA00022603"/>
    </source>
</evidence>
<dbReference type="AlphaFoldDB" id="A0A7N0UG77"/>
<dbReference type="GO" id="GO:0008171">
    <property type="term" value="F:O-methyltransferase activity"/>
    <property type="evidence" value="ECO:0007669"/>
    <property type="project" value="InterPro"/>
</dbReference>
<organism evidence="6 7">
    <name type="scientific">Kalanchoe fedtschenkoi</name>
    <name type="common">Lavender scallops</name>
    <name type="synonym">South American air plant</name>
    <dbReference type="NCBI Taxonomy" id="63787"/>
    <lineage>
        <taxon>Eukaryota</taxon>
        <taxon>Viridiplantae</taxon>
        <taxon>Streptophyta</taxon>
        <taxon>Embryophyta</taxon>
        <taxon>Tracheophyta</taxon>
        <taxon>Spermatophyta</taxon>
        <taxon>Magnoliopsida</taxon>
        <taxon>eudicotyledons</taxon>
        <taxon>Gunneridae</taxon>
        <taxon>Pentapetalae</taxon>
        <taxon>Saxifragales</taxon>
        <taxon>Crassulaceae</taxon>
        <taxon>Kalanchoe</taxon>
    </lineage>
</organism>
<name>A0A7N0UG77_KALFE</name>
<proteinExistence type="predicted"/>
<dbReference type="InterPro" id="IPR016461">
    <property type="entry name" value="COMT-like"/>
</dbReference>
<dbReference type="FunFam" id="1.10.10.10:FF:000213">
    <property type="entry name" value="Coniferyl alcohol 9-O-methyltransferase"/>
    <property type="match status" value="1"/>
</dbReference>
<dbReference type="Proteomes" id="UP000594263">
    <property type="component" value="Unplaced"/>
</dbReference>
<dbReference type="InterPro" id="IPR001077">
    <property type="entry name" value="COMT_C"/>
</dbReference>
<dbReference type="InterPro" id="IPR036388">
    <property type="entry name" value="WH-like_DNA-bd_sf"/>
</dbReference>
<dbReference type="InterPro" id="IPR029063">
    <property type="entry name" value="SAM-dependent_MTases_sf"/>
</dbReference>
<dbReference type="EnsemblPlants" id="Kaladp0067s0045.1.v1.1">
    <property type="protein sequence ID" value="Kaladp0067s0045.1.v1.1"/>
    <property type="gene ID" value="Kaladp0067s0045.v1.1"/>
</dbReference>
<keyword evidence="3" id="KW-0949">S-adenosyl-L-methionine</keyword>
<dbReference type="Pfam" id="PF08100">
    <property type="entry name" value="Dimerisation"/>
    <property type="match status" value="1"/>
</dbReference>
<keyword evidence="7" id="KW-1185">Reference proteome</keyword>
<dbReference type="InterPro" id="IPR012967">
    <property type="entry name" value="COMT_dimerisation"/>
</dbReference>
<dbReference type="PANTHER" id="PTHR11746">
    <property type="entry name" value="O-METHYLTRANSFERASE"/>
    <property type="match status" value="1"/>
</dbReference>
<dbReference type="SUPFAM" id="SSF46785">
    <property type="entry name" value="Winged helix' DNA-binding domain"/>
    <property type="match status" value="1"/>
</dbReference>
<dbReference type="GO" id="GO:0046983">
    <property type="term" value="F:protein dimerization activity"/>
    <property type="evidence" value="ECO:0007669"/>
    <property type="project" value="InterPro"/>
</dbReference>
<dbReference type="GO" id="GO:0032259">
    <property type="term" value="P:methylation"/>
    <property type="evidence" value="ECO:0007669"/>
    <property type="project" value="UniProtKB-KW"/>
</dbReference>
<dbReference type="SUPFAM" id="SSF53335">
    <property type="entry name" value="S-adenosyl-L-methionine-dependent methyltransferases"/>
    <property type="match status" value="1"/>
</dbReference>
<evidence type="ECO:0000259" key="5">
    <source>
        <dbReference type="Pfam" id="PF08100"/>
    </source>
</evidence>
<reference evidence="6" key="1">
    <citation type="submission" date="2021-01" db="UniProtKB">
        <authorList>
            <consortium name="EnsemblPlants"/>
        </authorList>
    </citation>
    <scope>IDENTIFICATION</scope>
</reference>
<evidence type="ECO:0000256" key="3">
    <source>
        <dbReference type="ARBA" id="ARBA00022691"/>
    </source>
</evidence>
<evidence type="ECO:0000259" key="4">
    <source>
        <dbReference type="Pfam" id="PF00891"/>
    </source>
</evidence>
<dbReference type="OMA" id="HAELWDL"/>
<evidence type="ECO:0000313" key="7">
    <source>
        <dbReference type="Proteomes" id="UP000594263"/>
    </source>
</evidence>
<dbReference type="Gene3D" id="1.10.10.10">
    <property type="entry name" value="Winged helix-like DNA-binding domain superfamily/Winged helix DNA-binding domain"/>
    <property type="match status" value="1"/>
</dbReference>